<keyword evidence="2 7" id="KW-0813">Transport</keyword>
<feature type="compositionally biased region" description="Low complexity" evidence="8">
    <location>
        <begin position="10"/>
        <end position="23"/>
    </location>
</feature>
<feature type="transmembrane region" description="Helical" evidence="7">
    <location>
        <begin position="330"/>
        <end position="358"/>
    </location>
</feature>
<evidence type="ECO:0000313" key="10">
    <source>
        <dbReference type="EMBL" id="RNB50798.1"/>
    </source>
</evidence>
<name>A0A3M8AI08_9MICO</name>
<comment type="similarity">
    <text evidence="7">Belongs to the binding-protein-dependent transport system permease family.</text>
</comment>
<feature type="region of interest" description="Disordered" evidence="8">
    <location>
        <begin position="1"/>
        <end position="23"/>
    </location>
</feature>
<gene>
    <name evidence="10" type="ORF">EDM22_05875</name>
</gene>
<dbReference type="InterPro" id="IPR045621">
    <property type="entry name" value="BPD_transp_1_N"/>
</dbReference>
<keyword evidence="4 7" id="KW-0812">Transmembrane</keyword>
<keyword evidence="3" id="KW-1003">Cell membrane</keyword>
<keyword evidence="5 7" id="KW-1133">Transmembrane helix</keyword>
<reference evidence="10 11" key="1">
    <citation type="submission" date="2018-10" db="EMBL/GenBank/DDBJ databases">
        <title>Isolation, diversity and antibacterial activity of antinobacteria from the wheat rhizosphere soil.</title>
        <authorList>
            <person name="Sun T."/>
        </authorList>
    </citation>
    <scope>NUCLEOTIDE SEQUENCE [LARGE SCALE GENOMIC DNA]</scope>
    <source>
        <strain evidence="10 11">SJ-23</strain>
    </source>
</reference>
<keyword evidence="6 7" id="KW-0472">Membrane</keyword>
<dbReference type="CDD" id="cd06261">
    <property type="entry name" value="TM_PBP2"/>
    <property type="match status" value="1"/>
</dbReference>
<dbReference type="Proteomes" id="UP000275048">
    <property type="component" value="Unassembled WGS sequence"/>
</dbReference>
<protein>
    <submittedName>
        <fullName evidence="10">ABC transporter permease</fullName>
    </submittedName>
</protein>
<evidence type="ECO:0000259" key="9">
    <source>
        <dbReference type="PROSITE" id="PS50928"/>
    </source>
</evidence>
<evidence type="ECO:0000256" key="5">
    <source>
        <dbReference type="ARBA" id="ARBA00022989"/>
    </source>
</evidence>
<comment type="subcellular location">
    <subcellularLocation>
        <location evidence="1 7">Cell membrane</location>
        <topology evidence="1 7">Multi-pass membrane protein</topology>
    </subcellularLocation>
</comment>
<dbReference type="InterPro" id="IPR035906">
    <property type="entry name" value="MetI-like_sf"/>
</dbReference>
<dbReference type="GO" id="GO:0005886">
    <property type="term" value="C:plasma membrane"/>
    <property type="evidence" value="ECO:0007669"/>
    <property type="project" value="UniProtKB-SubCell"/>
</dbReference>
<evidence type="ECO:0000256" key="7">
    <source>
        <dbReference type="RuleBase" id="RU363032"/>
    </source>
</evidence>
<dbReference type="PANTHER" id="PTHR43163">
    <property type="entry name" value="DIPEPTIDE TRANSPORT SYSTEM PERMEASE PROTEIN DPPB-RELATED"/>
    <property type="match status" value="1"/>
</dbReference>
<keyword evidence="11" id="KW-1185">Reference proteome</keyword>
<evidence type="ECO:0000256" key="6">
    <source>
        <dbReference type="ARBA" id="ARBA00023136"/>
    </source>
</evidence>
<feature type="domain" description="ABC transmembrane type-1" evidence="9">
    <location>
        <begin position="121"/>
        <end position="355"/>
    </location>
</feature>
<feature type="transmembrane region" description="Helical" evidence="7">
    <location>
        <begin position="286"/>
        <end position="307"/>
    </location>
</feature>
<dbReference type="SUPFAM" id="SSF161098">
    <property type="entry name" value="MetI-like"/>
    <property type="match status" value="1"/>
</dbReference>
<dbReference type="AlphaFoldDB" id="A0A3M8AI08"/>
<organism evidence="10 11">
    <name type="scientific">Agromyces tardus</name>
    <dbReference type="NCBI Taxonomy" id="2583849"/>
    <lineage>
        <taxon>Bacteria</taxon>
        <taxon>Bacillati</taxon>
        <taxon>Actinomycetota</taxon>
        <taxon>Actinomycetes</taxon>
        <taxon>Micrococcales</taxon>
        <taxon>Microbacteriaceae</taxon>
        <taxon>Agromyces</taxon>
    </lineage>
</organism>
<dbReference type="PROSITE" id="PS50928">
    <property type="entry name" value="ABC_TM1"/>
    <property type="match status" value="1"/>
</dbReference>
<comment type="caution">
    <text evidence="10">The sequence shown here is derived from an EMBL/GenBank/DDBJ whole genome shotgun (WGS) entry which is preliminary data.</text>
</comment>
<sequence length="364" mass="38922">MTSTTTVSETPGAKPAAPRAAKTPGGGLGRYILIRALLIIPTVFILVTLVFVLMRTTGDPITAALGGRLTADQLQERIAAAGYDRPLIVQYLEYLGQIATGNFGTTISDNRPVVEVLVTYGGATLELAFYSLIVAFLIGIPFGLVAAYFRDKGQDAVLRVFAILCYATPVFFAGMILKLIFSVWLKVLPVAGRASTGAELQMQFLPNPTGLYTIDAIRTGNPAVLADVLAHAVLPSIALGLLTAGVFLRLVRTNVIGTLSTDYVDAARSRGVGEYRLVRTHAYRPALIPIITVIGLQIALLLGGAVLTETTFEWKGLGFMLAEYLQARDFVAVQGIVALLAVIVALTNFVVDILAALIDPRVRY</sequence>
<dbReference type="PANTHER" id="PTHR43163:SF6">
    <property type="entry name" value="DIPEPTIDE TRANSPORT SYSTEM PERMEASE PROTEIN DPPB-RELATED"/>
    <property type="match status" value="1"/>
</dbReference>
<evidence type="ECO:0000256" key="4">
    <source>
        <dbReference type="ARBA" id="ARBA00022692"/>
    </source>
</evidence>
<dbReference type="InterPro" id="IPR000515">
    <property type="entry name" value="MetI-like"/>
</dbReference>
<evidence type="ECO:0000256" key="1">
    <source>
        <dbReference type="ARBA" id="ARBA00004651"/>
    </source>
</evidence>
<dbReference type="OrthoDB" id="9778910at2"/>
<dbReference type="GO" id="GO:0055085">
    <property type="term" value="P:transmembrane transport"/>
    <property type="evidence" value="ECO:0007669"/>
    <property type="project" value="InterPro"/>
</dbReference>
<dbReference type="Gene3D" id="1.10.3720.10">
    <property type="entry name" value="MetI-like"/>
    <property type="match status" value="1"/>
</dbReference>
<evidence type="ECO:0000256" key="8">
    <source>
        <dbReference type="SAM" id="MobiDB-lite"/>
    </source>
</evidence>
<dbReference type="Pfam" id="PF19300">
    <property type="entry name" value="BPD_transp_1_N"/>
    <property type="match status" value="1"/>
</dbReference>
<dbReference type="RefSeq" id="WP_122936128.1">
    <property type="nucleotide sequence ID" value="NZ_JBHSNT010000049.1"/>
</dbReference>
<feature type="transmembrane region" description="Helical" evidence="7">
    <location>
        <begin position="32"/>
        <end position="54"/>
    </location>
</feature>
<dbReference type="Pfam" id="PF00528">
    <property type="entry name" value="BPD_transp_1"/>
    <property type="match status" value="1"/>
</dbReference>
<dbReference type="EMBL" id="RHHB01000006">
    <property type="protein sequence ID" value="RNB50798.1"/>
    <property type="molecule type" value="Genomic_DNA"/>
</dbReference>
<accession>A0A3M8AI08</accession>
<evidence type="ECO:0000313" key="11">
    <source>
        <dbReference type="Proteomes" id="UP000275048"/>
    </source>
</evidence>
<feature type="transmembrane region" description="Helical" evidence="7">
    <location>
        <begin position="161"/>
        <end position="185"/>
    </location>
</feature>
<proteinExistence type="inferred from homology"/>
<evidence type="ECO:0000256" key="3">
    <source>
        <dbReference type="ARBA" id="ARBA00022475"/>
    </source>
</evidence>
<feature type="transmembrane region" description="Helical" evidence="7">
    <location>
        <begin position="228"/>
        <end position="251"/>
    </location>
</feature>
<feature type="transmembrane region" description="Helical" evidence="7">
    <location>
        <begin position="127"/>
        <end position="149"/>
    </location>
</feature>
<evidence type="ECO:0000256" key="2">
    <source>
        <dbReference type="ARBA" id="ARBA00022448"/>
    </source>
</evidence>